<evidence type="ECO:0000313" key="1">
    <source>
        <dbReference type="EMBL" id="MCI10667.1"/>
    </source>
</evidence>
<reference evidence="1 2" key="1">
    <citation type="journal article" date="2018" name="Front. Plant Sci.">
        <title>Red Clover (Trifolium pratense) and Zigzag Clover (T. medium) - A Picture of Genomic Similarities and Differences.</title>
        <authorList>
            <person name="Dluhosova J."/>
            <person name="Istvanek J."/>
            <person name="Nedelnik J."/>
            <person name="Repkova J."/>
        </authorList>
    </citation>
    <scope>NUCLEOTIDE SEQUENCE [LARGE SCALE GENOMIC DNA]</scope>
    <source>
        <strain evidence="2">cv. 10/8</strain>
        <tissue evidence="1">Leaf</tissue>
    </source>
</reference>
<evidence type="ECO:0000313" key="2">
    <source>
        <dbReference type="Proteomes" id="UP000265520"/>
    </source>
</evidence>
<proteinExistence type="predicted"/>
<keyword evidence="2" id="KW-1185">Reference proteome</keyword>
<name>A0A392PGB0_9FABA</name>
<dbReference type="EMBL" id="LXQA010077154">
    <property type="protein sequence ID" value="MCI10667.1"/>
    <property type="molecule type" value="Genomic_DNA"/>
</dbReference>
<accession>A0A392PGB0</accession>
<protein>
    <submittedName>
        <fullName evidence="1">Uncharacterized protein</fullName>
    </submittedName>
</protein>
<sequence>YLFSTVPKAHNHHQNTPYLTGGTI</sequence>
<dbReference type="Proteomes" id="UP000265520">
    <property type="component" value="Unassembled WGS sequence"/>
</dbReference>
<dbReference type="AlphaFoldDB" id="A0A392PGB0"/>
<comment type="caution">
    <text evidence="1">The sequence shown here is derived from an EMBL/GenBank/DDBJ whole genome shotgun (WGS) entry which is preliminary data.</text>
</comment>
<organism evidence="1 2">
    <name type="scientific">Trifolium medium</name>
    <dbReference type="NCBI Taxonomy" id="97028"/>
    <lineage>
        <taxon>Eukaryota</taxon>
        <taxon>Viridiplantae</taxon>
        <taxon>Streptophyta</taxon>
        <taxon>Embryophyta</taxon>
        <taxon>Tracheophyta</taxon>
        <taxon>Spermatophyta</taxon>
        <taxon>Magnoliopsida</taxon>
        <taxon>eudicotyledons</taxon>
        <taxon>Gunneridae</taxon>
        <taxon>Pentapetalae</taxon>
        <taxon>rosids</taxon>
        <taxon>fabids</taxon>
        <taxon>Fabales</taxon>
        <taxon>Fabaceae</taxon>
        <taxon>Papilionoideae</taxon>
        <taxon>50 kb inversion clade</taxon>
        <taxon>NPAAA clade</taxon>
        <taxon>Hologalegina</taxon>
        <taxon>IRL clade</taxon>
        <taxon>Trifolieae</taxon>
        <taxon>Trifolium</taxon>
    </lineage>
</organism>
<feature type="non-terminal residue" evidence="1">
    <location>
        <position position="1"/>
    </location>
</feature>